<keyword evidence="5 9" id="KW-0812">Transmembrane</keyword>
<keyword evidence="11" id="KW-1185">Reference proteome</keyword>
<evidence type="ECO:0000313" key="11">
    <source>
        <dbReference type="Proteomes" id="UP000244900"/>
    </source>
</evidence>
<feature type="transmembrane region" description="Helical" evidence="9">
    <location>
        <begin position="367"/>
        <end position="387"/>
    </location>
</feature>
<feature type="transmembrane region" description="Helical" evidence="9">
    <location>
        <begin position="393"/>
        <end position="417"/>
    </location>
</feature>
<dbReference type="PANTHER" id="PTHR31686:SF1">
    <property type="entry name" value="SULFITE EFFLUX PUMP SSU1"/>
    <property type="match status" value="1"/>
</dbReference>
<accession>A0A2S1SMS2</accession>
<proteinExistence type="inferred from homology"/>
<dbReference type="InterPro" id="IPR051629">
    <property type="entry name" value="Sulfite_efflux_TDT"/>
</dbReference>
<feature type="transmembrane region" description="Helical" evidence="9">
    <location>
        <begin position="75"/>
        <end position="97"/>
    </location>
</feature>
<evidence type="ECO:0000256" key="8">
    <source>
        <dbReference type="SAM" id="MobiDB-lite"/>
    </source>
</evidence>
<feature type="transmembrane region" description="Helical" evidence="9">
    <location>
        <begin position="186"/>
        <end position="211"/>
    </location>
</feature>
<reference evidence="10 11" key="1">
    <citation type="submission" date="2018-05" db="EMBL/GenBank/DDBJ databases">
        <title>Complete genome sequence of sponge-derived Streptomyces sp. HNM0039.</title>
        <authorList>
            <person name="Huang X."/>
            <person name="Zhou S."/>
        </authorList>
    </citation>
    <scope>NUCLEOTIDE SEQUENCE [LARGE SCALE GENOMIC DNA]</scope>
    <source>
        <strain evidence="10 11">HNM0039</strain>
    </source>
</reference>
<organism evidence="10 11">
    <name type="scientific">Streptomyces tirandamycinicus</name>
    <dbReference type="NCBI Taxonomy" id="2174846"/>
    <lineage>
        <taxon>Bacteria</taxon>
        <taxon>Bacillati</taxon>
        <taxon>Actinomycetota</taxon>
        <taxon>Actinomycetes</taxon>
        <taxon>Kitasatosporales</taxon>
        <taxon>Streptomycetaceae</taxon>
        <taxon>Streptomyces</taxon>
    </lineage>
</organism>
<dbReference type="PANTHER" id="PTHR31686">
    <property type="match status" value="1"/>
</dbReference>
<dbReference type="GO" id="GO:0055085">
    <property type="term" value="P:transmembrane transport"/>
    <property type="evidence" value="ECO:0007669"/>
    <property type="project" value="InterPro"/>
</dbReference>
<dbReference type="RefSeq" id="WP_108905355.1">
    <property type="nucleotide sequence ID" value="NZ_CP029188.1"/>
</dbReference>
<feature type="transmembrane region" description="Helical" evidence="9">
    <location>
        <begin position="39"/>
        <end position="63"/>
    </location>
</feature>
<evidence type="ECO:0000313" key="10">
    <source>
        <dbReference type="EMBL" id="AWI27704.1"/>
    </source>
</evidence>
<dbReference type="Pfam" id="PF03595">
    <property type="entry name" value="SLAC1"/>
    <property type="match status" value="1"/>
</dbReference>
<evidence type="ECO:0000256" key="1">
    <source>
        <dbReference type="ARBA" id="ARBA00004651"/>
    </source>
</evidence>
<keyword evidence="7 9" id="KW-0472">Membrane</keyword>
<keyword evidence="4" id="KW-1003">Cell membrane</keyword>
<feature type="region of interest" description="Disordered" evidence="8">
    <location>
        <begin position="1"/>
        <end position="28"/>
    </location>
</feature>
<dbReference type="EMBL" id="CP029188">
    <property type="protein sequence ID" value="AWI27704.1"/>
    <property type="molecule type" value="Genomic_DNA"/>
</dbReference>
<name>A0A2S1SMS2_9ACTN</name>
<dbReference type="GO" id="GO:0005886">
    <property type="term" value="C:plasma membrane"/>
    <property type="evidence" value="ECO:0007669"/>
    <property type="project" value="UniProtKB-SubCell"/>
</dbReference>
<keyword evidence="6 9" id="KW-1133">Transmembrane helix</keyword>
<comment type="subcellular location">
    <subcellularLocation>
        <location evidence="1">Cell membrane</location>
        <topology evidence="1">Multi-pass membrane protein</topology>
    </subcellularLocation>
</comment>
<sequence>MVTAAHPRSASRSASRCAPSGPLRRVTPVPRLRRLGPNWYSAVMGTASVAIAGASLPASTIAVAPAAPAAPVTAASVTAASVTAAPVTAAPVAAAPVTAVSPVALPAPAGLQDVLEAVWVLSALALAALLAARAAHWVRHRDQARADLLDPAVAPFQGCMAMALLAVGIGSLTVGGGVIGEHAAVVTAWVLFAAGTAAGLTAALAVPYLLLTRRRVTAGDASPVWLLPVVAPMVAATLGAMLVGRVPAGGWRRTALLGCYGLFVLSLVAVLAVLPLVTARLLREGPPPLALTPALFLVLGPLGQSTTAVHRLADAAPSAVGGADAAALGSFATAYGTAALGLALLWLVPAAALVVRAARRGMPFAMTWWAFTFPVGTCVTGAAALSARTGTAAPGWAAAGLYAFLVAAWAVAGALTLRGLAGGALPAAPSEPPPATGRTR</sequence>
<evidence type="ECO:0000256" key="9">
    <source>
        <dbReference type="SAM" id="Phobius"/>
    </source>
</evidence>
<dbReference type="InterPro" id="IPR004695">
    <property type="entry name" value="SLAC1/Mae1/Ssu1/TehA"/>
</dbReference>
<dbReference type="InterPro" id="IPR038665">
    <property type="entry name" value="Voltage-dep_anion_channel_sf"/>
</dbReference>
<dbReference type="AlphaFoldDB" id="A0A2S1SMS2"/>
<evidence type="ECO:0000256" key="5">
    <source>
        <dbReference type="ARBA" id="ARBA00022692"/>
    </source>
</evidence>
<feature type="transmembrane region" description="Helical" evidence="9">
    <location>
        <begin position="117"/>
        <end position="138"/>
    </location>
</feature>
<comment type="similarity">
    <text evidence="2">Belongs to the tellurite-resistance/dicarboxylate transporter (TDT) family.</text>
</comment>
<feature type="transmembrane region" description="Helical" evidence="9">
    <location>
        <begin position="333"/>
        <end position="355"/>
    </location>
</feature>
<evidence type="ECO:0000256" key="3">
    <source>
        <dbReference type="ARBA" id="ARBA00022448"/>
    </source>
</evidence>
<feature type="transmembrane region" description="Helical" evidence="9">
    <location>
        <begin position="255"/>
        <end position="277"/>
    </location>
</feature>
<feature type="transmembrane region" description="Helical" evidence="9">
    <location>
        <begin position="223"/>
        <end position="243"/>
    </location>
</feature>
<gene>
    <name evidence="10" type="ORF">DDW44_02140</name>
</gene>
<evidence type="ECO:0000256" key="6">
    <source>
        <dbReference type="ARBA" id="ARBA00022989"/>
    </source>
</evidence>
<evidence type="ECO:0000256" key="7">
    <source>
        <dbReference type="ARBA" id="ARBA00023136"/>
    </source>
</evidence>
<evidence type="ECO:0000256" key="2">
    <source>
        <dbReference type="ARBA" id="ARBA00008566"/>
    </source>
</evidence>
<keyword evidence="3" id="KW-0813">Transport</keyword>
<evidence type="ECO:0000256" key="4">
    <source>
        <dbReference type="ARBA" id="ARBA00022475"/>
    </source>
</evidence>
<dbReference type="KEGG" id="stir:DDW44_02140"/>
<dbReference type="Gene3D" id="1.50.10.150">
    <property type="entry name" value="Voltage-dependent anion channel"/>
    <property type="match status" value="1"/>
</dbReference>
<feature type="transmembrane region" description="Helical" evidence="9">
    <location>
        <begin position="159"/>
        <end position="180"/>
    </location>
</feature>
<dbReference type="Proteomes" id="UP000244900">
    <property type="component" value="Chromosome"/>
</dbReference>
<protein>
    <submittedName>
        <fullName evidence="10">C4-dicarboxylate ABC transporter</fullName>
    </submittedName>
</protein>
<dbReference type="OrthoDB" id="958273at2"/>